<proteinExistence type="predicted"/>
<evidence type="ECO:0008006" key="4">
    <source>
        <dbReference type="Google" id="ProtNLM"/>
    </source>
</evidence>
<evidence type="ECO:0000313" key="3">
    <source>
        <dbReference type="Proteomes" id="UP000070700"/>
    </source>
</evidence>
<gene>
    <name evidence="2" type="ORF">LY89DRAFT_736378</name>
</gene>
<dbReference type="EMBL" id="KQ947420">
    <property type="protein sequence ID" value="KUJ14333.1"/>
    <property type="molecule type" value="Genomic_DNA"/>
</dbReference>
<evidence type="ECO:0000256" key="1">
    <source>
        <dbReference type="SAM" id="SignalP"/>
    </source>
</evidence>
<dbReference type="RefSeq" id="XP_018068688.1">
    <property type="nucleotide sequence ID" value="XM_018220115.1"/>
</dbReference>
<dbReference type="AlphaFoldDB" id="A0A194X2D4"/>
<dbReference type="Proteomes" id="UP000070700">
    <property type="component" value="Unassembled WGS sequence"/>
</dbReference>
<feature type="signal peptide" evidence="1">
    <location>
        <begin position="1"/>
        <end position="17"/>
    </location>
</feature>
<dbReference type="InParanoid" id="A0A194X2D4"/>
<name>A0A194X2D4_MOLSC</name>
<feature type="chain" id="PRO_5008267743" description="Extracellular membrane protein CFEM domain-containing protein" evidence="1">
    <location>
        <begin position="18"/>
        <end position="196"/>
    </location>
</feature>
<reference evidence="2 3" key="1">
    <citation type="submission" date="2015-10" db="EMBL/GenBank/DDBJ databases">
        <title>Full genome of DAOMC 229536 Phialocephala scopiformis, a fungal endophyte of spruce producing the potent anti-insectan compound rugulosin.</title>
        <authorList>
            <consortium name="DOE Joint Genome Institute"/>
            <person name="Walker A.K."/>
            <person name="Frasz S.L."/>
            <person name="Seifert K.A."/>
            <person name="Miller J.D."/>
            <person name="Mondo S.J."/>
            <person name="Labutti K."/>
            <person name="Lipzen A."/>
            <person name="Dockter R."/>
            <person name="Kennedy M."/>
            <person name="Grigoriev I.V."/>
            <person name="Spatafora J.W."/>
        </authorList>
    </citation>
    <scope>NUCLEOTIDE SEQUENCE [LARGE SCALE GENOMIC DNA]</scope>
    <source>
        <strain evidence="2 3">CBS 120377</strain>
    </source>
</reference>
<accession>A0A194X2D4</accession>
<dbReference type="OrthoDB" id="3562080at2759"/>
<keyword evidence="1" id="KW-0732">Signal</keyword>
<evidence type="ECO:0000313" key="2">
    <source>
        <dbReference type="EMBL" id="KUJ14333.1"/>
    </source>
</evidence>
<keyword evidence="3" id="KW-1185">Reference proteome</keyword>
<sequence length="196" mass="19867">MQFTTTILLACASVASAQYTWGDWGAMNPCAQPCFASAYPGTSSSWSSHCASQTLLNNCIKSSCSTMTAVQTSASAAQSAQCSAFSSCSTVQDVCTYAYPWWGGWSAWGWDGPYHDGMYTVTTDAQTTGLTTRTVTSAVSGVTSTATQTATLVAAAVASTTNAAATATATHNAGSSRGVNAAGALIGAAIVAMIAM</sequence>
<dbReference type="GeneID" id="28829841"/>
<protein>
    <recommendedName>
        <fullName evidence="4">Extracellular membrane protein CFEM domain-containing protein</fullName>
    </recommendedName>
</protein>
<organism evidence="2 3">
    <name type="scientific">Mollisia scopiformis</name>
    <name type="common">Conifer needle endophyte fungus</name>
    <name type="synonym">Phialocephala scopiformis</name>
    <dbReference type="NCBI Taxonomy" id="149040"/>
    <lineage>
        <taxon>Eukaryota</taxon>
        <taxon>Fungi</taxon>
        <taxon>Dikarya</taxon>
        <taxon>Ascomycota</taxon>
        <taxon>Pezizomycotina</taxon>
        <taxon>Leotiomycetes</taxon>
        <taxon>Helotiales</taxon>
        <taxon>Mollisiaceae</taxon>
        <taxon>Mollisia</taxon>
    </lineage>
</organism>
<dbReference type="KEGG" id="psco:LY89DRAFT_736378"/>